<dbReference type="EMBL" id="PFCN01000031">
    <property type="protein sequence ID" value="PIR70236.1"/>
    <property type="molecule type" value="Genomic_DNA"/>
</dbReference>
<dbReference type="AlphaFoldDB" id="A0A2H0TFB0"/>
<evidence type="ECO:0000313" key="3">
    <source>
        <dbReference type="EMBL" id="PIR70236.1"/>
    </source>
</evidence>
<dbReference type="Pfam" id="PF13360">
    <property type="entry name" value="PQQ_2"/>
    <property type="match status" value="1"/>
</dbReference>
<keyword evidence="1" id="KW-1133">Transmembrane helix</keyword>
<comment type="caution">
    <text evidence="3">The sequence shown here is derived from an EMBL/GenBank/DDBJ whole genome shotgun (WGS) entry which is preliminary data.</text>
</comment>
<accession>A0A2H0TFB0</accession>
<protein>
    <recommendedName>
        <fullName evidence="2">Pyrrolo-quinoline quinone repeat domain-containing protein</fullName>
    </recommendedName>
</protein>
<evidence type="ECO:0000313" key="4">
    <source>
        <dbReference type="Proteomes" id="UP000229383"/>
    </source>
</evidence>
<sequence length="473" mass="52229">MGNKRTKRLSFLIFFLACSVLFIFAGLVRAGQSDWPVFQGNSARTGNADSDIPQKPKLVWQVTVKNFKERGIDPREINRPIIYNNKIFISASEVVGFDLNTGSFLWQHKEKNLYPSNIAAGDEKVLVIFNNSSLLKNMNQGFVYALDEKTGDFLWKYQTQKPISHSTPLFEGDKIFVGDDSGNLYALNSRTGELVWKKFLDAEVIHSSPAFYNGMVFVGTEGSSRSNVLPSHLFALDAETGNIVWKFQIDFISGKLNLVHGTPAISDDVVYFGSENGYFYALAYDSGKLIWEKNMVVGDKFMGVSAPATLSKGKIFVTTWGGNLFSLEQKTGEIVWQKTFDESGQGGDAGAVTDGSLVCITIEQKFSCLDAENGKTVWQKEFYGGTPAAASGLLIIPNMEIADGSSSNMPVLLAFSDAKNIGLPQTLQVGYNKNSAQETNWLFFVIITIGVCFLACLGLLIYKIIKNRIVKIK</sequence>
<dbReference type="PANTHER" id="PTHR34512">
    <property type="entry name" value="CELL SURFACE PROTEIN"/>
    <property type="match status" value="1"/>
</dbReference>
<dbReference type="Gene3D" id="2.40.10.480">
    <property type="match status" value="1"/>
</dbReference>
<dbReference type="InterPro" id="IPR015943">
    <property type="entry name" value="WD40/YVTN_repeat-like_dom_sf"/>
</dbReference>
<reference evidence="4" key="1">
    <citation type="submission" date="2017-09" db="EMBL/GenBank/DDBJ databases">
        <title>Depth-based differentiation of microbial function through sediment-hosted aquifers and enrichment of novel symbionts in the deep terrestrial subsurface.</title>
        <authorList>
            <person name="Probst A.J."/>
            <person name="Ladd B."/>
            <person name="Jarett J.K."/>
            <person name="Geller-Mcgrath D.E."/>
            <person name="Sieber C.M.K."/>
            <person name="Emerson J.B."/>
            <person name="Anantharaman K."/>
            <person name="Thomas B.C."/>
            <person name="Malmstrom R."/>
            <person name="Stieglmeier M."/>
            <person name="Klingl A."/>
            <person name="Woyke T."/>
            <person name="Ryan C.M."/>
            <person name="Banfield J.F."/>
        </authorList>
    </citation>
    <scope>NUCLEOTIDE SEQUENCE [LARGE SCALE GENOMIC DNA]</scope>
</reference>
<organism evidence="3 4">
    <name type="scientific">Candidatus Niyogibacteria bacterium CG10_big_fil_rev_8_21_14_0_10_42_19</name>
    <dbReference type="NCBI Taxonomy" id="1974725"/>
    <lineage>
        <taxon>Bacteria</taxon>
        <taxon>Candidatus Niyogiibacteriota</taxon>
    </lineage>
</organism>
<name>A0A2H0TFB0_9BACT</name>
<dbReference type="Proteomes" id="UP000229383">
    <property type="component" value="Unassembled WGS sequence"/>
</dbReference>
<feature type="domain" description="Pyrrolo-quinoline quinone repeat" evidence="2">
    <location>
        <begin position="141"/>
        <end position="294"/>
    </location>
</feature>
<dbReference type="SUPFAM" id="SSF50998">
    <property type="entry name" value="Quinoprotein alcohol dehydrogenase-like"/>
    <property type="match status" value="2"/>
</dbReference>
<dbReference type="InterPro" id="IPR002372">
    <property type="entry name" value="PQQ_rpt_dom"/>
</dbReference>
<dbReference type="InterPro" id="IPR018391">
    <property type="entry name" value="PQQ_b-propeller_rpt"/>
</dbReference>
<keyword evidence="1" id="KW-0812">Transmembrane</keyword>
<dbReference type="InterPro" id="IPR011047">
    <property type="entry name" value="Quinoprotein_ADH-like_sf"/>
</dbReference>
<proteinExistence type="predicted"/>
<evidence type="ECO:0000256" key="1">
    <source>
        <dbReference type="SAM" id="Phobius"/>
    </source>
</evidence>
<gene>
    <name evidence="3" type="ORF">COU46_02590</name>
</gene>
<keyword evidence="1" id="KW-0472">Membrane</keyword>
<dbReference type="PANTHER" id="PTHR34512:SF30">
    <property type="entry name" value="OUTER MEMBRANE PROTEIN ASSEMBLY FACTOR BAMB"/>
    <property type="match status" value="1"/>
</dbReference>
<evidence type="ECO:0000259" key="2">
    <source>
        <dbReference type="Pfam" id="PF13360"/>
    </source>
</evidence>
<dbReference type="Gene3D" id="2.130.10.10">
    <property type="entry name" value="YVTN repeat-like/Quinoprotein amine dehydrogenase"/>
    <property type="match status" value="2"/>
</dbReference>
<dbReference type="SMART" id="SM00564">
    <property type="entry name" value="PQQ"/>
    <property type="match status" value="7"/>
</dbReference>
<feature type="transmembrane region" description="Helical" evidence="1">
    <location>
        <begin position="441"/>
        <end position="465"/>
    </location>
</feature>